<protein>
    <submittedName>
        <fullName evidence="2">WXG100 family type VII secretion target</fullName>
    </submittedName>
</protein>
<dbReference type="RefSeq" id="WP_267153458.1">
    <property type="nucleotide sequence ID" value="NZ_JAPMLT010000017.1"/>
</dbReference>
<dbReference type="Gene3D" id="1.10.287.1060">
    <property type="entry name" value="ESAT-6-like"/>
    <property type="match status" value="1"/>
</dbReference>
<gene>
    <name evidence="2" type="ORF">OS242_20065</name>
</gene>
<evidence type="ECO:0000313" key="3">
    <source>
        <dbReference type="Proteomes" id="UP001208017"/>
    </source>
</evidence>
<dbReference type="Proteomes" id="UP001208017">
    <property type="component" value="Unassembled WGS sequence"/>
</dbReference>
<dbReference type="InterPro" id="IPR036689">
    <property type="entry name" value="ESAT-6-like_sf"/>
</dbReference>
<dbReference type="EMBL" id="JAPMLT010000017">
    <property type="protein sequence ID" value="MCX7572207.1"/>
    <property type="molecule type" value="Genomic_DNA"/>
</dbReference>
<dbReference type="PANTHER" id="PTHR34976">
    <property type="entry name" value="RIBONUCLEASE YQCG-RELATED"/>
    <property type="match status" value="1"/>
</dbReference>
<organism evidence="2 3">
    <name type="scientific">Tumebacillus lacus</name>
    <dbReference type="NCBI Taxonomy" id="2995335"/>
    <lineage>
        <taxon>Bacteria</taxon>
        <taxon>Bacillati</taxon>
        <taxon>Bacillota</taxon>
        <taxon>Bacilli</taxon>
        <taxon>Bacillales</taxon>
        <taxon>Alicyclobacillaceae</taxon>
        <taxon>Tumebacillus</taxon>
    </lineage>
</organism>
<reference evidence="2 3" key="1">
    <citation type="submission" date="2022-11" db="EMBL/GenBank/DDBJ databases">
        <title>Study of microbial diversity in lake waters.</title>
        <authorList>
            <person name="Zhang J."/>
        </authorList>
    </citation>
    <scope>NUCLEOTIDE SEQUENCE [LARGE SCALE GENOMIC DNA]</scope>
    <source>
        <strain evidence="2 3">DT12</strain>
    </source>
</reference>
<proteinExistence type="predicted"/>
<dbReference type="InterPro" id="IPR010310">
    <property type="entry name" value="T7SS_ESAT-6-like"/>
</dbReference>
<dbReference type="PANTHER" id="PTHR34976:SF2">
    <property type="entry name" value="TYPE VII SECRETION SYSTEM PROTEIN ESSD"/>
    <property type="match status" value="1"/>
</dbReference>
<keyword evidence="1" id="KW-0175">Coiled coil</keyword>
<dbReference type="SUPFAM" id="SSF140453">
    <property type="entry name" value="EsxAB dimer-like"/>
    <property type="match status" value="1"/>
</dbReference>
<sequence length="556" mass="61849">MGAKAEPQVLQQGANRFRAGASELQVKASKLRSVSDGLSGAWTGKGGAAFRVVAHYLSDDLRKASDAMQQAAGELTTLARRMERVKQLEADADRISHQIWHLGNSDEDRDRERHLRYRMNELNMLADQEARAADRAAAAAFDRIAALDHSLHTYMMIAKAEPGFWDKIGKGLQSAGEAVGSFFKGVYDAGKDAVVGIWDAIVNFEETFENIMFAIQHPIQTFEATWKAVSESWERDVINGDANSRAHWFGYAVGTIATSIIGTKGADKAVKLVKAASKADGVKTPIKRNPDGAGENGNLEHDIYAAPKWENDYSKSALRETIGSSFDSDLDNMLARMDMGMTREEFQAKRLERLTEPDGPYLPVDSRISAVRGAVQLSPDTIMQRVIPYSQVKQYLDGKKTDVSGFVARAQDVIDIPNTMEMKQQLRLDYNSIKNPHLDKIKELDPDFKLGTNDYLNPDGTFKKEPMYLIRFSARNPEKYGVPLQDDPLTLMKSWPMTGNGFLGGEKAIPEFVIGWRESVQLSRGAEIYIQHPDGTEVLVGKYRGGNSWETHTPIR</sequence>
<name>A0ABT3X5N3_9BACL</name>
<accession>A0ABT3X5N3</accession>
<dbReference type="InterPro" id="IPR051768">
    <property type="entry name" value="Bact_secretion_toxin"/>
</dbReference>
<dbReference type="Pfam" id="PF06013">
    <property type="entry name" value="WXG100"/>
    <property type="match status" value="1"/>
</dbReference>
<keyword evidence="3" id="KW-1185">Reference proteome</keyword>
<evidence type="ECO:0000256" key="1">
    <source>
        <dbReference type="SAM" id="Coils"/>
    </source>
</evidence>
<feature type="coiled-coil region" evidence="1">
    <location>
        <begin position="68"/>
        <end position="98"/>
    </location>
</feature>
<comment type="caution">
    <text evidence="2">The sequence shown here is derived from an EMBL/GenBank/DDBJ whole genome shotgun (WGS) entry which is preliminary data.</text>
</comment>
<evidence type="ECO:0000313" key="2">
    <source>
        <dbReference type="EMBL" id="MCX7572207.1"/>
    </source>
</evidence>